<evidence type="ECO:0000313" key="1">
    <source>
        <dbReference type="EMBL" id="MDF3842656.1"/>
    </source>
</evidence>
<proteinExistence type="predicted"/>
<dbReference type="AlphaFoldDB" id="A0AAW6P607"/>
<dbReference type="RefSeq" id="WP_276214631.1">
    <property type="nucleotide sequence ID" value="NZ_JARJLR010000233.1"/>
</dbReference>
<dbReference type="Proteomes" id="UP001220662">
    <property type="component" value="Unassembled WGS sequence"/>
</dbReference>
<reference evidence="1" key="1">
    <citation type="submission" date="2023-03" db="EMBL/GenBank/DDBJ databases">
        <title>Draft assemblies of triclosan tolerant bacteria isolated from returned activated sludge.</title>
        <authorList>
            <person name="Van Hamelsveld S."/>
        </authorList>
    </citation>
    <scope>NUCLEOTIDE SEQUENCE</scope>
    <source>
        <strain evidence="1">GW210015_S63</strain>
    </source>
</reference>
<evidence type="ECO:0000313" key="2">
    <source>
        <dbReference type="Proteomes" id="UP001220662"/>
    </source>
</evidence>
<name>A0AAW6P607_9PSED</name>
<gene>
    <name evidence="1" type="ORF">P3W55_13145</name>
</gene>
<organism evidence="1 2">
    <name type="scientific">Pseudomonas citronellolis</name>
    <dbReference type="NCBI Taxonomy" id="53408"/>
    <lineage>
        <taxon>Bacteria</taxon>
        <taxon>Pseudomonadati</taxon>
        <taxon>Pseudomonadota</taxon>
        <taxon>Gammaproteobacteria</taxon>
        <taxon>Pseudomonadales</taxon>
        <taxon>Pseudomonadaceae</taxon>
        <taxon>Pseudomonas</taxon>
    </lineage>
</organism>
<dbReference type="EMBL" id="JARJLR010000233">
    <property type="protein sequence ID" value="MDF3842656.1"/>
    <property type="molecule type" value="Genomic_DNA"/>
</dbReference>
<accession>A0AAW6P607</accession>
<comment type="caution">
    <text evidence="1">The sequence shown here is derived from an EMBL/GenBank/DDBJ whole genome shotgun (WGS) entry which is preliminary data.</text>
</comment>
<sequence length="93" mass="10047">MIDYYLCCADAEALTEALLQSGAAAYRYNGLQPADGVAIDVIGIHLDRTGGTDDEPVMTPRPGYFANVRSAQPLTWPDGVELPPPASPWRVWA</sequence>
<protein>
    <submittedName>
        <fullName evidence="1">Uncharacterized protein</fullName>
    </submittedName>
</protein>